<evidence type="ECO:0000313" key="2">
    <source>
        <dbReference type="Proteomes" id="UP000499080"/>
    </source>
</evidence>
<sequence length="97" mass="10599">MFSVSPQFRCSAKAPVQLAWSLNLGIHEKSKPFHLTQRVGFFPTNGVNSRSRVKSKMAALRAFCGSIEGLSVTLMDFMHVTSHPSTHDHPATASAQS</sequence>
<gene>
    <name evidence="1" type="ORF">AVEN_38423_1</name>
</gene>
<protein>
    <submittedName>
        <fullName evidence="1">Uncharacterized protein</fullName>
    </submittedName>
</protein>
<comment type="caution">
    <text evidence="1">The sequence shown here is derived from an EMBL/GenBank/DDBJ whole genome shotgun (WGS) entry which is preliminary data.</text>
</comment>
<dbReference type="Proteomes" id="UP000499080">
    <property type="component" value="Unassembled WGS sequence"/>
</dbReference>
<dbReference type="AlphaFoldDB" id="A0A4Y2R1P6"/>
<reference evidence="1 2" key="1">
    <citation type="journal article" date="2019" name="Sci. Rep.">
        <title>Orb-weaving spider Araneus ventricosus genome elucidates the spidroin gene catalogue.</title>
        <authorList>
            <person name="Kono N."/>
            <person name="Nakamura H."/>
            <person name="Ohtoshi R."/>
            <person name="Moran D.A.P."/>
            <person name="Shinohara A."/>
            <person name="Yoshida Y."/>
            <person name="Fujiwara M."/>
            <person name="Mori M."/>
            <person name="Tomita M."/>
            <person name="Arakawa K."/>
        </authorList>
    </citation>
    <scope>NUCLEOTIDE SEQUENCE [LARGE SCALE GENOMIC DNA]</scope>
</reference>
<evidence type="ECO:0000313" key="1">
    <source>
        <dbReference type="EMBL" id="GBN69587.1"/>
    </source>
</evidence>
<organism evidence="1 2">
    <name type="scientific">Araneus ventricosus</name>
    <name type="common">Orbweaver spider</name>
    <name type="synonym">Epeira ventricosa</name>
    <dbReference type="NCBI Taxonomy" id="182803"/>
    <lineage>
        <taxon>Eukaryota</taxon>
        <taxon>Metazoa</taxon>
        <taxon>Ecdysozoa</taxon>
        <taxon>Arthropoda</taxon>
        <taxon>Chelicerata</taxon>
        <taxon>Arachnida</taxon>
        <taxon>Araneae</taxon>
        <taxon>Araneomorphae</taxon>
        <taxon>Entelegynae</taxon>
        <taxon>Araneoidea</taxon>
        <taxon>Araneidae</taxon>
        <taxon>Araneus</taxon>
    </lineage>
</organism>
<name>A0A4Y2R1P6_ARAVE</name>
<dbReference type="EMBL" id="BGPR01015520">
    <property type="protein sequence ID" value="GBN69587.1"/>
    <property type="molecule type" value="Genomic_DNA"/>
</dbReference>
<proteinExistence type="predicted"/>
<accession>A0A4Y2R1P6</accession>
<keyword evidence="2" id="KW-1185">Reference proteome</keyword>